<keyword evidence="7" id="KW-0862">Zinc</keyword>
<evidence type="ECO:0000256" key="3">
    <source>
        <dbReference type="ARBA" id="ARBA00007357"/>
    </source>
</evidence>
<feature type="compositionally biased region" description="Polar residues" evidence="9">
    <location>
        <begin position="172"/>
        <end position="181"/>
    </location>
</feature>
<evidence type="ECO:0000256" key="8">
    <source>
        <dbReference type="ARBA" id="ARBA00023049"/>
    </source>
</evidence>
<keyword evidence="6" id="KW-0378">Hydrolase</keyword>
<feature type="domain" description="Peptidase M13 N-terminal" evidence="12">
    <location>
        <begin position="516"/>
        <end position="866"/>
    </location>
</feature>
<dbReference type="Gene3D" id="1.10.1380.10">
    <property type="entry name" value="Neutral endopeptidase , domain2"/>
    <property type="match status" value="1"/>
</dbReference>
<evidence type="ECO:0000313" key="13">
    <source>
        <dbReference type="EMBL" id="JAG37650.1"/>
    </source>
</evidence>
<feature type="region of interest" description="Disordered" evidence="9">
    <location>
        <begin position="141"/>
        <end position="190"/>
    </location>
</feature>
<keyword evidence="4" id="KW-0645">Protease</keyword>
<evidence type="ECO:0000256" key="2">
    <source>
        <dbReference type="ARBA" id="ARBA00004401"/>
    </source>
</evidence>
<evidence type="ECO:0000256" key="4">
    <source>
        <dbReference type="ARBA" id="ARBA00022670"/>
    </source>
</evidence>
<dbReference type="InterPro" id="IPR018497">
    <property type="entry name" value="Peptidase_M13_C"/>
</dbReference>
<dbReference type="AlphaFoldDB" id="A0A0A9Z799"/>
<gene>
    <name evidence="13" type="primary">Mmel1_0</name>
    <name evidence="13" type="ORF">CM83_12769</name>
</gene>
<feature type="signal peptide" evidence="10">
    <location>
        <begin position="1"/>
        <end position="22"/>
    </location>
</feature>
<evidence type="ECO:0000259" key="12">
    <source>
        <dbReference type="Pfam" id="PF05649"/>
    </source>
</evidence>
<dbReference type="GO" id="GO:0004222">
    <property type="term" value="F:metalloendopeptidase activity"/>
    <property type="evidence" value="ECO:0007669"/>
    <property type="project" value="InterPro"/>
</dbReference>
<reference evidence="13" key="2">
    <citation type="submission" date="2014-07" db="EMBL/GenBank/DDBJ databases">
        <authorList>
            <person name="Hull J."/>
        </authorList>
    </citation>
    <scope>NUCLEOTIDE SEQUENCE</scope>
</reference>
<evidence type="ECO:0000256" key="5">
    <source>
        <dbReference type="ARBA" id="ARBA00022723"/>
    </source>
</evidence>
<evidence type="ECO:0000256" key="9">
    <source>
        <dbReference type="SAM" id="MobiDB-lite"/>
    </source>
</evidence>
<feature type="compositionally biased region" description="Basic residues" evidence="9">
    <location>
        <begin position="144"/>
        <end position="169"/>
    </location>
</feature>
<dbReference type="EMBL" id="GBHO01005954">
    <property type="protein sequence ID" value="JAG37650.1"/>
    <property type="molecule type" value="Transcribed_RNA"/>
</dbReference>
<dbReference type="Gene3D" id="3.40.390.10">
    <property type="entry name" value="Collagenase (Catalytic Domain)"/>
    <property type="match status" value="1"/>
</dbReference>
<comment type="subcellular location">
    <subcellularLocation>
        <location evidence="2">Cell membrane</location>
        <topology evidence="2">Single-pass type II membrane protein</topology>
    </subcellularLocation>
</comment>
<comment type="similarity">
    <text evidence="3">Belongs to the peptidase M13 family.</text>
</comment>
<evidence type="ECO:0000256" key="10">
    <source>
        <dbReference type="SAM" id="SignalP"/>
    </source>
</evidence>
<dbReference type="InterPro" id="IPR000718">
    <property type="entry name" value="Peptidase_M13"/>
</dbReference>
<dbReference type="InterPro" id="IPR024079">
    <property type="entry name" value="MetalloPept_cat_dom_sf"/>
</dbReference>
<accession>A0A0A9Z799</accession>
<dbReference type="PANTHER" id="PTHR11733">
    <property type="entry name" value="ZINC METALLOPROTEASE FAMILY M13 NEPRILYSIN-RELATED"/>
    <property type="match status" value="1"/>
</dbReference>
<dbReference type="InterPro" id="IPR042089">
    <property type="entry name" value="Peptidase_M13_dom_2"/>
</dbReference>
<feature type="compositionally biased region" description="Basic and acidic residues" evidence="9">
    <location>
        <begin position="333"/>
        <end position="346"/>
    </location>
</feature>
<evidence type="ECO:0000259" key="11">
    <source>
        <dbReference type="Pfam" id="PF01431"/>
    </source>
</evidence>
<dbReference type="PROSITE" id="PS51885">
    <property type="entry name" value="NEPRILYSIN"/>
    <property type="match status" value="1"/>
</dbReference>
<dbReference type="SUPFAM" id="SSF55486">
    <property type="entry name" value="Metalloproteases ('zincins'), catalytic domain"/>
    <property type="match status" value="1"/>
</dbReference>
<sequence length="1131" mass="125949">MRMGCIANYLVLLPLIAIKCRSFDLPSTDKNLISRDSKHPIPGDSDVATLENISEPPDDNDEIKGFAVFVDSPDSEEPPVESGESAEELDLTVNGTQIDVEQEDDDALLSETSMKEILSKKFQNGSVIHDIRIVVKHPQNFKGNNRKKGKGGKIQKKSHKKISAIHGRKSPLITTSPSYSKTTRKLDNNNQTYSTLPGTVNGNCSGSSCPGQMSVEYSEEDPIVYSQWQWTMLTGEMRSVNFTVNTTGTNTELASNKSLIGKPHSKNITGDKFVGVETGTGTKLYKDQAVQTETEKCSSNIYLNLTNSDSCVSKCLISCVMSKNVPMIPETSDTPKENVRVHEKSSSEGSVSTDLAGVEEHHGTERTGFKLNSEIHRTVTSNVSTTLPSQTTTEAPLKKNFSTYKSQSKGNSIGMNLTGVGENVTELEGIQLNSKLTIAVNNSSQETTETVATGPTDDLETNLHVLVGSEIKHNLVETSDIKKSDLPYILKDICLTETCVMKAADILKRMNSSADPCVNFFEFACGRFLKKEIPEDYMAWSVYHEIAYDVLHRMGSVLVEPAKTSDLSHVTELKRFHSTCLKSTTRRLMLEFLEELGGWPAPHSPSWKLPSRSWEDIAFNWTHGQGIEHNFVLLGISNKTGELLGISVELPGFVKEALKSNGTDVLALIEYETAAIAIALGVDNDTIVDSIGVLRLFMHYALSYANVSQSREAYYTLRELKQKFPHLPVLKSLSSLLEKSVGIKIDDEEVILVSDVAYLQKIDILIRDTPVKTQMALLVMSAMRALYNLIKPALDHNKVLFCTKLTWELYPSIVSNVYSVNFVDDKMVNGVVKILSQVKNSLEKALAESTLDGKIASIALDRLKSLTYIVSLQNRHDREFGRTGLAELVDKLNSSFALMVKAGIGNYRGRAYTFLHTSYKSSLPHILEIFADHKYQVNSFVFESYVFIPFTLMHENIYNEELPSYTNFAGIGIVLGHELVHGVSRDDLLRNSSKFLVEEQCLIDQFSDFTVRYLGLPVDGKGTKNENIADLGGFREAYLAYTNWARHHSENELRLPGLHRFNNRQMFWLTAASNWCHVATREAMAISLHQDEHAPAETRVNGQLANLPEFSRDFHCPLNSPMNPKEKCSLW</sequence>
<feature type="region of interest" description="Disordered" evidence="9">
    <location>
        <begin position="330"/>
        <end position="365"/>
    </location>
</feature>
<feature type="domain" description="Peptidase M13 C-terminal" evidence="11">
    <location>
        <begin position="945"/>
        <end position="1130"/>
    </location>
</feature>
<dbReference type="PRINTS" id="PR00786">
    <property type="entry name" value="NEPRILYSIN"/>
</dbReference>
<name>A0A0A9Z799_LYGHE</name>
<evidence type="ECO:0000256" key="1">
    <source>
        <dbReference type="ARBA" id="ARBA00001947"/>
    </source>
</evidence>
<comment type="cofactor">
    <cofactor evidence="1">
        <name>Zn(2+)</name>
        <dbReference type="ChEBI" id="CHEBI:29105"/>
    </cofactor>
</comment>
<dbReference type="Pfam" id="PF05649">
    <property type="entry name" value="Peptidase_M13_N"/>
    <property type="match status" value="1"/>
</dbReference>
<protein>
    <submittedName>
        <fullName evidence="13">Membrane metallo-endopeptidase-like 1</fullName>
    </submittedName>
</protein>
<evidence type="ECO:0000256" key="6">
    <source>
        <dbReference type="ARBA" id="ARBA00022801"/>
    </source>
</evidence>
<dbReference type="Pfam" id="PF01431">
    <property type="entry name" value="Peptidase_M13"/>
    <property type="match status" value="1"/>
</dbReference>
<dbReference type="GO" id="GO:0046872">
    <property type="term" value="F:metal ion binding"/>
    <property type="evidence" value="ECO:0007669"/>
    <property type="project" value="UniProtKB-KW"/>
</dbReference>
<dbReference type="GO" id="GO:0005886">
    <property type="term" value="C:plasma membrane"/>
    <property type="evidence" value="ECO:0007669"/>
    <property type="project" value="UniProtKB-SubCell"/>
</dbReference>
<keyword evidence="8" id="KW-0482">Metalloprotease</keyword>
<proteinExistence type="inferred from homology"/>
<feature type="chain" id="PRO_5002071320" evidence="10">
    <location>
        <begin position="23"/>
        <end position="1131"/>
    </location>
</feature>
<organism evidence="13">
    <name type="scientific">Lygus hesperus</name>
    <name type="common">Western plant bug</name>
    <dbReference type="NCBI Taxonomy" id="30085"/>
    <lineage>
        <taxon>Eukaryota</taxon>
        <taxon>Metazoa</taxon>
        <taxon>Ecdysozoa</taxon>
        <taxon>Arthropoda</taxon>
        <taxon>Hexapoda</taxon>
        <taxon>Insecta</taxon>
        <taxon>Pterygota</taxon>
        <taxon>Neoptera</taxon>
        <taxon>Paraneoptera</taxon>
        <taxon>Hemiptera</taxon>
        <taxon>Heteroptera</taxon>
        <taxon>Panheteroptera</taxon>
        <taxon>Cimicomorpha</taxon>
        <taxon>Miridae</taxon>
        <taxon>Mirini</taxon>
        <taxon>Lygus</taxon>
    </lineage>
</organism>
<evidence type="ECO:0000256" key="7">
    <source>
        <dbReference type="ARBA" id="ARBA00022833"/>
    </source>
</evidence>
<reference evidence="13" key="1">
    <citation type="journal article" date="2014" name="PLoS ONE">
        <title>Transcriptome-Based Identification of ABC Transporters in the Western Tarnished Plant Bug Lygus hesperus.</title>
        <authorList>
            <person name="Hull J.J."/>
            <person name="Chaney K."/>
            <person name="Geib S.M."/>
            <person name="Fabrick J.A."/>
            <person name="Brent C.S."/>
            <person name="Walsh D."/>
            <person name="Lavine L.C."/>
        </authorList>
    </citation>
    <scope>NUCLEOTIDE SEQUENCE</scope>
</reference>
<keyword evidence="10" id="KW-0732">Signal</keyword>
<dbReference type="InterPro" id="IPR008753">
    <property type="entry name" value="Peptidase_M13_N"/>
</dbReference>
<dbReference type="PANTHER" id="PTHR11733:SF167">
    <property type="entry name" value="FI17812P1-RELATED"/>
    <property type="match status" value="1"/>
</dbReference>
<keyword evidence="5" id="KW-0479">Metal-binding</keyword>
<dbReference type="GO" id="GO:0016485">
    <property type="term" value="P:protein processing"/>
    <property type="evidence" value="ECO:0007669"/>
    <property type="project" value="TreeGrafter"/>
</dbReference>
<dbReference type="CDD" id="cd08662">
    <property type="entry name" value="M13"/>
    <property type="match status" value="1"/>
</dbReference>